<dbReference type="InterPro" id="IPR036584">
    <property type="entry name" value="FliS_sf"/>
</dbReference>
<evidence type="ECO:0000256" key="4">
    <source>
        <dbReference type="ARBA" id="ARBA00022795"/>
    </source>
</evidence>
<evidence type="ECO:0000256" key="1">
    <source>
        <dbReference type="ARBA" id="ARBA00004514"/>
    </source>
</evidence>
<proteinExistence type="inferred from homology"/>
<dbReference type="HOGENOM" id="CLU_080373_1_0_4"/>
<dbReference type="EMBL" id="CP001674">
    <property type="protein sequence ID" value="ACT49999.1"/>
    <property type="molecule type" value="Genomic_DNA"/>
</dbReference>
<evidence type="ECO:0000256" key="5">
    <source>
        <dbReference type="ARBA" id="ARBA00023186"/>
    </source>
</evidence>
<comment type="similarity">
    <text evidence="2 6">Belongs to the FliS family.</text>
</comment>
<evidence type="ECO:0000256" key="6">
    <source>
        <dbReference type="PIRNR" id="PIRNR039090"/>
    </source>
</evidence>
<dbReference type="GO" id="GO:0071973">
    <property type="term" value="P:bacterial-type flagellum-dependent cell motility"/>
    <property type="evidence" value="ECO:0007669"/>
    <property type="project" value="TreeGrafter"/>
</dbReference>
<name>C6XAR7_METGS</name>
<keyword evidence="7" id="KW-0969">Cilium</keyword>
<dbReference type="PANTHER" id="PTHR34773:SF1">
    <property type="entry name" value="FLAGELLAR SECRETION CHAPERONE FLIS"/>
    <property type="match status" value="1"/>
</dbReference>
<dbReference type="CDD" id="cd16098">
    <property type="entry name" value="FliS"/>
    <property type="match status" value="1"/>
</dbReference>
<dbReference type="PANTHER" id="PTHR34773">
    <property type="entry name" value="FLAGELLAR SECRETION CHAPERONE FLIS"/>
    <property type="match status" value="1"/>
</dbReference>
<dbReference type="SUPFAM" id="SSF101116">
    <property type="entry name" value="Flagellar export chaperone FliS"/>
    <property type="match status" value="1"/>
</dbReference>
<reference evidence="8" key="1">
    <citation type="submission" date="2009-07" db="EMBL/GenBank/DDBJ databases">
        <title>Complete sequence of chromosome of Methylovorus sp. SIP3-4.</title>
        <authorList>
            <person name="Lucas S."/>
            <person name="Copeland A."/>
            <person name="Lapidus A."/>
            <person name="Glavina del Rio T."/>
            <person name="Tice H."/>
            <person name="Bruce D."/>
            <person name="Goodwin L."/>
            <person name="Pitluck S."/>
            <person name="Clum A."/>
            <person name="Larimer F."/>
            <person name="Land M."/>
            <person name="Hauser L."/>
            <person name="Kyrpides N."/>
            <person name="Mikhailova N."/>
            <person name="Kayluzhnaya M."/>
            <person name="Chistoserdova L."/>
        </authorList>
    </citation>
    <scope>NUCLEOTIDE SEQUENCE [LARGE SCALE GENOMIC DNA]</scope>
    <source>
        <strain evidence="8">SIP3-4</strain>
    </source>
</reference>
<reference evidence="7 8" key="2">
    <citation type="journal article" date="2011" name="J. Bacteriol.">
        <title>Genomes of three methylotrophs from a single niche uncover genetic and metabolic divergence of Methylophilaceae.</title>
        <authorList>
            <person name="Lapidus A."/>
            <person name="Clum A."/>
            <person name="Labutti K."/>
            <person name="Kaluzhnaya M.G."/>
            <person name="Lim S."/>
            <person name="Beck D.A."/>
            <person name="Glavina Del Rio T."/>
            <person name="Nolan M."/>
            <person name="Mavromatis K."/>
            <person name="Huntemann M."/>
            <person name="Lucas S."/>
            <person name="Lidstrom M.E."/>
            <person name="Ivanova N."/>
            <person name="Chistoserdova L."/>
        </authorList>
    </citation>
    <scope>NUCLEOTIDE SEQUENCE [LARGE SCALE GENOMIC DNA]</scope>
    <source>
        <strain evidence="7 8">SIP3-4</strain>
    </source>
</reference>
<comment type="subcellular location">
    <subcellularLocation>
        <location evidence="1 6">Cytoplasm</location>
        <location evidence="1 6">Cytosol</location>
    </subcellularLocation>
</comment>
<dbReference type="OrthoDB" id="9792010at2"/>
<dbReference type="Proteomes" id="UP000002743">
    <property type="component" value="Chromosome"/>
</dbReference>
<dbReference type="RefSeq" id="WP_013441583.1">
    <property type="nucleotide sequence ID" value="NC_012969.1"/>
</dbReference>
<dbReference type="GO" id="GO:0005829">
    <property type="term" value="C:cytosol"/>
    <property type="evidence" value="ECO:0007669"/>
    <property type="project" value="UniProtKB-SubCell"/>
</dbReference>
<keyword evidence="7" id="KW-0966">Cell projection</keyword>
<keyword evidence="8" id="KW-1185">Reference proteome</keyword>
<accession>C6XAR7</accession>
<dbReference type="KEGG" id="mei:Msip34_0751"/>
<gene>
    <name evidence="7" type="ordered locus">Msip34_0751</name>
</gene>
<keyword evidence="3 6" id="KW-0963">Cytoplasm</keyword>
<dbReference type="Gene3D" id="1.20.120.340">
    <property type="entry name" value="Flagellar protein FliS"/>
    <property type="match status" value="1"/>
</dbReference>
<dbReference type="STRING" id="582744.Msip34_0751"/>
<dbReference type="eggNOG" id="COG1516">
    <property type="taxonomic scope" value="Bacteria"/>
</dbReference>
<dbReference type="Pfam" id="PF02561">
    <property type="entry name" value="FliS"/>
    <property type="match status" value="1"/>
</dbReference>
<keyword evidence="7" id="KW-0282">Flagellum</keyword>
<dbReference type="PIRSF" id="PIRSF039090">
    <property type="entry name" value="Flis"/>
    <property type="match status" value="1"/>
</dbReference>
<dbReference type="AlphaFoldDB" id="C6XAR7"/>
<evidence type="ECO:0000313" key="8">
    <source>
        <dbReference type="Proteomes" id="UP000002743"/>
    </source>
</evidence>
<keyword evidence="4 6" id="KW-1005">Bacterial flagellum biogenesis</keyword>
<dbReference type="NCBIfam" id="TIGR00208">
    <property type="entry name" value="fliS"/>
    <property type="match status" value="1"/>
</dbReference>
<dbReference type="GO" id="GO:0044780">
    <property type="term" value="P:bacterial-type flagellum assembly"/>
    <property type="evidence" value="ECO:0007669"/>
    <property type="project" value="InterPro"/>
</dbReference>
<dbReference type="InterPro" id="IPR003713">
    <property type="entry name" value="FliS"/>
</dbReference>
<sequence>MFGSSRGVNEYSRVGVETGVVSADPHKLVVMLYDGAMTACHTAVMHMEAKDFERKGAMISKAIMIIESGLRLSLDKKAGGEIATSLDALYGYMSDRLYMANIKNDPSLIQEVIRLLGDLKSAWEAIGTQVAPDNTQFQRVQNYAKAS</sequence>
<evidence type="ECO:0000256" key="2">
    <source>
        <dbReference type="ARBA" id="ARBA00008787"/>
    </source>
</evidence>
<organism evidence="7 8">
    <name type="scientific">Methylovorus glucosotrophus (strain SIP3-4)</name>
    <dbReference type="NCBI Taxonomy" id="582744"/>
    <lineage>
        <taxon>Bacteria</taxon>
        <taxon>Pseudomonadati</taxon>
        <taxon>Pseudomonadota</taxon>
        <taxon>Betaproteobacteria</taxon>
        <taxon>Nitrosomonadales</taxon>
        <taxon>Methylophilaceae</taxon>
        <taxon>Methylovorus</taxon>
    </lineage>
</organism>
<evidence type="ECO:0000256" key="3">
    <source>
        <dbReference type="ARBA" id="ARBA00022490"/>
    </source>
</evidence>
<protein>
    <recommendedName>
        <fullName evidence="6">Flagellar secretion chaperone FliS</fullName>
    </recommendedName>
</protein>
<keyword evidence="5" id="KW-0143">Chaperone</keyword>
<evidence type="ECO:0000313" key="7">
    <source>
        <dbReference type="EMBL" id="ACT49999.1"/>
    </source>
</evidence>